<proteinExistence type="predicted"/>
<evidence type="ECO:0000313" key="2">
    <source>
        <dbReference type="Proteomes" id="UP000034287"/>
    </source>
</evidence>
<dbReference type="OrthoDB" id="4979632at2"/>
<name>A0A0M2SKV2_9STAP</name>
<protein>
    <submittedName>
        <fullName evidence="1">Uncharacterized protein</fullName>
    </submittedName>
</protein>
<comment type="caution">
    <text evidence="1">The sequence shown here is derived from an EMBL/GenBank/DDBJ whole genome shotgun (WGS) entry which is preliminary data.</text>
</comment>
<dbReference type="PATRIC" id="fig|1432562.3.peg.1674"/>
<reference evidence="1 2" key="1">
    <citation type="submission" date="2015-04" db="EMBL/GenBank/DDBJ databases">
        <title>Taxonomic description and genome sequence of Salinicoccus sediminis sp. nov., a novel hyper halotolerant bacterium isolated from marine sediment.</title>
        <authorList>
            <person name="Mathan Kumar R."/>
            <person name="Kaur G."/>
            <person name="Kumar N."/>
            <person name="Kumar A."/>
            <person name="Singh N.K."/>
            <person name="Kaur N."/>
            <person name="Mayilraj S."/>
        </authorList>
    </citation>
    <scope>NUCLEOTIDE SEQUENCE [LARGE SCALE GENOMIC DNA]</scope>
    <source>
        <strain evidence="1 2">SV-16</strain>
    </source>
</reference>
<gene>
    <name evidence="1" type="ORF">WN59_08495</name>
</gene>
<dbReference type="AlphaFoldDB" id="A0A0M2SKV2"/>
<keyword evidence="2" id="KW-1185">Reference proteome</keyword>
<dbReference type="EMBL" id="LAYZ01000023">
    <property type="protein sequence ID" value="KKK34301.1"/>
    <property type="molecule type" value="Genomic_DNA"/>
</dbReference>
<dbReference type="Proteomes" id="UP000034287">
    <property type="component" value="Unassembled WGS sequence"/>
</dbReference>
<accession>A0A0M2SKV2</accession>
<organism evidence="1 2">
    <name type="scientific">Salinicoccus sediminis</name>
    <dbReference type="NCBI Taxonomy" id="1432562"/>
    <lineage>
        <taxon>Bacteria</taxon>
        <taxon>Bacillati</taxon>
        <taxon>Bacillota</taxon>
        <taxon>Bacilli</taxon>
        <taxon>Bacillales</taxon>
        <taxon>Staphylococcaceae</taxon>
        <taxon>Salinicoccus</taxon>
    </lineage>
</organism>
<dbReference type="RefSeq" id="WP_046515705.1">
    <property type="nucleotide sequence ID" value="NZ_LAYZ01000023.1"/>
</dbReference>
<sequence>MDAQYFERMSAVIMYRKCVDCGSRKTEELNMNEYVCSECGRTWDRTEAFEAAYREINAVKISYGGFHGGFNEIEIDLKTGGVRLGSTRSRVEKTVATLGDNEVKELMDVLREVDILNWKRSYDNPFVLEGTQWEIALKRKAGELIRSGNNGFPDSWDALCNEIGKIAQVSLPESR</sequence>
<dbReference type="SUPFAM" id="SSF57783">
    <property type="entry name" value="Zinc beta-ribbon"/>
    <property type="match status" value="1"/>
</dbReference>
<evidence type="ECO:0000313" key="1">
    <source>
        <dbReference type="EMBL" id="KKK34301.1"/>
    </source>
</evidence>